<feature type="compositionally biased region" description="Basic and acidic residues" evidence="1">
    <location>
        <begin position="274"/>
        <end position="293"/>
    </location>
</feature>
<dbReference type="Proteomes" id="UP000000305">
    <property type="component" value="Unassembled WGS sequence"/>
</dbReference>
<dbReference type="EMBL" id="GL732581">
    <property type="protein sequence ID" value="EFX74695.1"/>
    <property type="molecule type" value="Genomic_DNA"/>
</dbReference>
<dbReference type="STRING" id="6669.E9H0S5"/>
<sequence length="416" mass="45599">MSRTKAIMPNRIATKAREESEKGLREILGNQSRQMNNTIRSIFQTHCQFDEPSPKLVLGCRSPSQSPSRSSGSFIPNRNPASRPPSKTNSREHLASVSPRSTNSTQPNNTPLGRTEQSWPPPSTTSGKPGPSKSVEALNRQVKAVNSKVSKIPSHNVAARPRPGITNKIKRQNSVSESGSPPSIKAEETAAVAATSSSKLATDLINLSISKTLCQQLSIDQDSETVPSQPKSTELDSVQQPQPAVKEEVEEEGKKNSLETIAKTDSLPAVVGGGHRENGHEKEEESDETHATEDNEEQAVATSPDERFLKFEDEIGRGSFKTVYRGLDTQTGVSVAWCELQVYWPVVRKKGRCRNTKPSNVKLFFCHCNVVLKKVVDLCHGIRIDDPSRFFFVGIDVSLPATPPHPKIRRSVVVSL</sequence>
<dbReference type="OrthoDB" id="4062651at2759"/>
<dbReference type="KEGG" id="dpx:DAPPUDRAFT_108646"/>
<dbReference type="Gene3D" id="3.30.200.20">
    <property type="entry name" value="Phosphorylase Kinase, domain 1"/>
    <property type="match status" value="1"/>
</dbReference>
<feature type="compositionally biased region" description="Low complexity" evidence="1">
    <location>
        <begin position="61"/>
        <end position="73"/>
    </location>
</feature>
<feature type="region of interest" description="Disordered" evidence="1">
    <location>
        <begin position="1"/>
        <end position="34"/>
    </location>
</feature>
<feature type="compositionally biased region" description="Polar residues" evidence="1">
    <location>
        <begin position="221"/>
        <end position="237"/>
    </location>
</feature>
<dbReference type="eggNOG" id="KOG0584">
    <property type="taxonomic scope" value="Eukaryota"/>
</dbReference>
<dbReference type="InterPro" id="IPR050588">
    <property type="entry name" value="WNK_Ser-Thr_kinase"/>
</dbReference>
<feature type="compositionally biased region" description="Polar residues" evidence="1">
    <location>
        <begin position="98"/>
        <end position="118"/>
    </location>
</feature>
<dbReference type="AlphaFoldDB" id="E9H0S5"/>
<feature type="compositionally biased region" description="Basic and acidic residues" evidence="1">
    <location>
        <begin position="15"/>
        <end position="25"/>
    </location>
</feature>
<feature type="region of interest" description="Disordered" evidence="1">
    <location>
        <begin position="52"/>
        <end position="188"/>
    </location>
</feature>
<evidence type="ECO:0000313" key="3">
    <source>
        <dbReference type="Proteomes" id="UP000000305"/>
    </source>
</evidence>
<dbReference type="InParanoid" id="E9H0S5"/>
<feature type="region of interest" description="Disordered" evidence="1">
    <location>
        <begin position="221"/>
        <end position="304"/>
    </location>
</feature>
<evidence type="ECO:0000256" key="1">
    <source>
        <dbReference type="SAM" id="MobiDB-lite"/>
    </source>
</evidence>
<evidence type="ECO:0000313" key="2">
    <source>
        <dbReference type="EMBL" id="EFX74695.1"/>
    </source>
</evidence>
<proteinExistence type="predicted"/>
<name>E9H0S5_DAPPU</name>
<reference evidence="2 3" key="1">
    <citation type="journal article" date="2011" name="Science">
        <title>The ecoresponsive genome of Daphnia pulex.</title>
        <authorList>
            <person name="Colbourne J.K."/>
            <person name="Pfrender M.E."/>
            <person name="Gilbert D."/>
            <person name="Thomas W.K."/>
            <person name="Tucker A."/>
            <person name="Oakley T.H."/>
            <person name="Tokishita S."/>
            <person name="Aerts A."/>
            <person name="Arnold G.J."/>
            <person name="Basu M.K."/>
            <person name="Bauer D.J."/>
            <person name="Caceres C.E."/>
            <person name="Carmel L."/>
            <person name="Casola C."/>
            <person name="Choi J.H."/>
            <person name="Detter J.C."/>
            <person name="Dong Q."/>
            <person name="Dusheyko S."/>
            <person name="Eads B.D."/>
            <person name="Frohlich T."/>
            <person name="Geiler-Samerotte K.A."/>
            <person name="Gerlach D."/>
            <person name="Hatcher P."/>
            <person name="Jogdeo S."/>
            <person name="Krijgsveld J."/>
            <person name="Kriventseva E.V."/>
            <person name="Kultz D."/>
            <person name="Laforsch C."/>
            <person name="Lindquist E."/>
            <person name="Lopez J."/>
            <person name="Manak J.R."/>
            <person name="Muller J."/>
            <person name="Pangilinan J."/>
            <person name="Patwardhan R.P."/>
            <person name="Pitluck S."/>
            <person name="Pritham E.J."/>
            <person name="Rechtsteiner A."/>
            <person name="Rho M."/>
            <person name="Rogozin I.B."/>
            <person name="Sakarya O."/>
            <person name="Salamov A."/>
            <person name="Schaack S."/>
            <person name="Shapiro H."/>
            <person name="Shiga Y."/>
            <person name="Skalitzky C."/>
            <person name="Smith Z."/>
            <person name="Souvorov A."/>
            <person name="Sung W."/>
            <person name="Tang Z."/>
            <person name="Tsuchiya D."/>
            <person name="Tu H."/>
            <person name="Vos H."/>
            <person name="Wang M."/>
            <person name="Wolf Y.I."/>
            <person name="Yamagata H."/>
            <person name="Yamada T."/>
            <person name="Ye Y."/>
            <person name="Shaw J.R."/>
            <person name="Andrews J."/>
            <person name="Crease T.J."/>
            <person name="Tang H."/>
            <person name="Lucas S.M."/>
            <person name="Robertson H.M."/>
            <person name="Bork P."/>
            <person name="Koonin E.V."/>
            <person name="Zdobnov E.M."/>
            <person name="Grigoriev I.V."/>
            <person name="Lynch M."/>
            <person name="Boore J.L."/>
        </authorList>
    </citation>
    <scope>NUCLEOTIDE SEQUENCE [LARGE SCALE GENOMIC DNA]</scope>
</reference>
<evidence type="ECO:0008006" key="4">
    <source>
        <dbReference type="Google" id="ProtNLM"/>
    </source>
</evidence>
<dbReference type="HOGENOM" id="CLU_722115_0_0_1"/>
<feature type="compositionally biased region" description="Polar residues" evidence="1">
    <location>
        <begin position="172"/>
        <end position="181"/>
    </location>
</feature>
<keyword evidence="3" id="KW-1185">Reference proteome</keyword>
<feature type="compositionally biased region" description="Low complexity" evidence="1">
    <location>
        <begin position="124"/>
        <end position="134"/>
    </location>
</feature>
<gene>
    <name evidence="2" type="ORF">DAPPUDRAFT_108646</name>
</gene>
<protein>
    <recommendedName>
        <fullName evidence="4">Protein kinase domain-containing protein</fullName>
    </recommendedName>
</protein>
<dbReference type="PhylomeDB" id="E9H0S5"/>
<accession>E9H0S5</accession>
<dbReference type="PANTHER" id="PTHR13902">
    <property type="entry name" value="SERINE/THREONINE-PROTEIN KINASE WNK WITH NO LYSINE -RELATED"/>
    <property type="match status" value="1"/>
</dbReference>
<organism evidence="2 3">
    <name type="scientific">Daphnia pulex</name>
    <name type="common">Water flea</name>
    <dbReference type="NCBI Taxonomy" id="6669"/>
    <lineage>
        <taxon>Eukaryota</taxon>
        <taxon>Metazoa</taxon>
        <taxon>Ecdysozoa</taxon>
        <taxon>Arthropoda</taxon>
        <taxon>Crustacea</taxon>
        <taxon>Branchiopoda</taxon>
        <taxon>Diplostraca</taxon>
        <taxon>Cladocera</taxon>
        <taxon>Anomopoda</taxon>
        <taxon>Daphniidae</taxon>
        <taxon>Daphnia</taxon>
    </lineage>
</organism>
<feature type="compositionally biased region" description="Polar residues" evidence="1">
    <location>
        <begin position="74"/>
        <end position="88"/>
    </location>
</feature>